<dbReference type="FunFam" id="2.30.39.10:FF:000003">
    <property type="entry name" value="alpha-1-antitrypsin isoform X1"/>
    <property type="match status" value="1"/>
</dbReference>
<comment type="caution">
    <text evidence="6">The sequence shown here is derived from an EMBL/GenBank/DDBJ whole genome shotgun (WGS) entry which is preliminary data.</text>
</comment>
<comment type="similarity">
    <text evidence="1 4">Belongs to the serpin family.</text>
</comment>
<keyword evidence="2" id="KW-0732">Signal</keyword>
<organism evidence="6 7">
    <name type="scientific">Balaenoptera physalus</name>
    <name type="common">Fin whale</name>
    <name type="synonym">Balaena physalus</name>
    <dbReference type="NCBI Taxonomy" id="9770"/>
    <lineage>
        <taxon>Eukaryota</taxon>
        <taxon>Metazoa</taxon>
        <taxon>Chordata</taxon>
        <taxon>Craniata</taxon>
        <taxon>Vertebrata</taxon>
        <taxon>Euteleostomi</taxon>
        <taxon>Mammalia</taxon>
        <taxon>Eutheria</taxon>
        <taxon>Laurasiatheria</taxon>
        <taxon>Artiodactyla</taxon>
        <taxon>Whippomorpha</taxon>
        <taxon>Cetacea</taxon>
        <taxon>Mysticeti</taxon>
        <taxon>Balaenopteridae</taxon>
        <taxon>Balaenoptera</taxon>
    </lineage>
</organism>
<accession>A0A643C349</accession>
<dbReference type="AlphaFoldDB" id="A0A643C349"/>
<sequence length="221" mass="24885">IKLGRQVSWGTTEKDLECQELGIPPQVGGEPWRDLSRWEKPFNPAYTSKSFPFLVSKRTTVRVPMMHQVEQFAFGVDAELNSSVLQMGYSRDTVAFFVLPGEGKMRQLEHALSARTLRKWSRSLQKRCLEMGIWDALDKNADFSGITKKDFLQVSKVAHEAVLDVREEGTQAAAATVTKLSPVHGPSYSTICFNRSFMLLIINKATQIMLLLGKFGNPTKF</sequence>
<keyword evidence="3" id="KW-0325">Glycoprotein</keyword>
<evidence type="ECO:0000256" key="3">
    <source>
        <dbReference type="ARBA" id="ARBA00023180"/>
    </source>
</evidence>
<dbReference type="EMBL" id="SGJD01002715">
    <property type="protein sequence ID" value="KAB0394699.1"/>
    <property type="molecule type" value="Genomic_DNA"/>
</dbReference>
<dbReference type="Proteomes" id="UP000437017">
    <property type="component" value="Unassembled WGS sequence"/>
</dbReference>
<gene>
    <name evidence="6" type="ORF">E2I00_001029</name>
</gene>
<dbReference type="Pfam" id="PF00079">
    <property type="entry name" value="Serpin"/>
    <property type="match status" value="2"/>
</dbReference>
<evidence type="ECO:0000256" key="1">
    <source>
        <dbReference type="ARBA" id="ARBA00009500"/>
    </source>
</evidence>
<dbReference type="PANTHER" id="PTHR11461">
    <property type="entry name" value="SERINE PROTEASE INHIBITOR, SERPIN"/>
    <property type="match status" value="1"/>
</dbReference>
<evidence type="ECO:0000259" key="5">
    <source>
        <dbReference type="SMART" id="SM00093"/>
    </source>
</evidence>
<proteinExistence type="inferred from homology"/>
<evidence type="ECO:0000313" key="6">
    <source>
        <dbReference type="EMBL" id="KAB0394699.1"/>
    </source>
</evidence>
<evidence type="ECO:0000256" key="2">
    <source>
        <dbReference type="ARBA" id="ARBA00022729"/>
    </source>
</evidence>
<reference evidence="6 7" key="1">
    <citation type="journal article" date="2019" name="PLoS ONE">
        <title>Genomic analyses reveal an absence of contemporary introgressive admixture between fin whales and blue whales, despite known hybrids.</title>
        <authorList>
            <person name="Westbury M.V."/>
            <person name="Petersen B."/>
            <person name="Lorenzen E.D."/>
        </authorList>
    </citation>
    <scope>NUCLEOTIDE SEQUENCE [LARGE SCALE GENOMIC DNA]</scope>
    <source>
        <strain evidence="6">FinWhale-01</strain>
    </source>
</reference>
<feature type="domain" description="Serpin" evidence="5">
    <location>
        <begin position="1"/>
        <end position="218"/>
    </location>
</feature>
<evidence type="ECO:0000313" key="7">
    <source>
        <dbReference type="Proteomes" id="UP000437017"/>
    </source>
</evidence>
<dbReference type="Gene3D" id="3.30.497.10">
    <property type="entry name" value="Antithrombin, subunit I, domain 2"/>
    <property type="match status" value="1"/>
</dbReference>
<feature type="non-terminal residue" evidence="6">
    <location>
        <position position="1"/>
    </location>
</feature>
<dbReference type="OrthoDB" id="671595at2759"/>
<dbReference type="InterPro" id="IPR023796">
    <property type="entry name" value="Serpin_dom"/>
</dbReference>
<dbReference type="InterPro" id="IPR042185">
    <property type="entry name" value="Serpin_sf_2"/>
</dbReference>
<dbReference type="Gene3D" id="2.30.39.10">
    <property type="entry name" value="Alpha-1-antitrypsin, domain 1"/>
    <property type="match status" value="1"/>
</dbReference>
<dbReference type="SUPFAM" id="SSF56574">
    <property type="entry name" value="Serpins"/>
    <property type="match status" value="1"/>
</dbReference>
<evidence type="ECO:0000256" key="4">
    <source>
        <dbReference type="RuleBase" id="RU000411"/>
    </source>
</evidence>
<name>A0A643C349_BALPH</name>
<dbReference type="InterPro" id="IPR000215">
    <property type="entry name" value="Serpin_fam"/>
</dbReference>
<dbReference type="Gene3D" id="2.10.310.10">
    <property type="entry name" value="Serpins superfamily"/>
    <property type="match status" value="1"/>
</dbReference>
<dbReference type="GO" id="GO:0004867">
    <property type="term" value="F:serine-type endopeptidase inhibitor activity"/>
    <property type="evidence" value="ECO:0007669"/>
    <property type="project" value="InterPro"/>
</dbReference>
<protein>
    <recommendedName>
        <fullName evidence="5">Serpin domain-containing protein</fullName>
    </recommendedName>
</protein>
<keyword evidence="7" id="KW-1185">Reference proteome</keyword>
<dbReference type="GO" id="GO:0005615">
    <property type="term" value="C:extracellular space"/>
    <property type="evidence" value="ECO:0007669"/>
    <property type="project" value="InterPro"/>
</dbReference>
<dbReference type="PANTHER" id="PTHR11461:SF40">
    <property type="entry name" value="SERPIN A9"/>
    <property type="match status" value="1"/>
</dbReference>
<dbReference type="InterPro" id="IPR042178">
    <property type="entry name" value="Serpin_sf_1"/>
</dbReference>
<dbReference type="InterPro" id="IPR036186">
    <property type="entry name" value="Serpin_sf"/>
</dbReference>
<dbReference type="SMART" id="SM00093">
    <property type="entry name" value="SERPIN"/>
    <property type="match status" value="1"/>
</dbReference>